<protein>
    <submittedName>
        <fullName evidence="1">Uncharacterized protein</fullName>
    </submittedName>
</protein>
<reference evidence="1" key="1">
    <citation type="submission" date="2022-10" db="EMBL/GenBank/DDBJ databases">
        <title>The complete genomes of actinobacterial strains from the NBC collection.</title>
        <authorList>
            <person name="Joergensen T.S."/>
            <person name="Alvarez Arevalo M."/>
            <person name="Sterndorff E.B."/>
            <person name="Faurdal D."/>
            <person name="Vuksanovic O."/>
            <person name="Mourched A.-S."/>
            <person name="Charusanti P."/>
            <person name="Shaw S."/>
            <person name="Blin K."/>
            <person name="Weber T."/>
        </authorList>
    </citation>
    <scope>NUCLEOTIDE SEQUENCE</scope>
    <source>
        <strain evidence="1">NBC 01771</strain>
    </source>
</reference>
<gene>
    <name evidence="1" type="ORF">OG835_01355</name>
</gene>
<name>A0ACD4ZCS7_9ACTN</name>
<dbReference type="EMBL" id="CP109109">
    <property type="protein sequence ID" value="WSB95801.1"/>
    <property type="molecule type" value="Genomic_DNA"/>
</dbReference>
<keyword evidence="2" id="KW-1185">Reference proteome</keyword>
<evidence type="ECO:0000313" key="1">
    <source>
        <dbReference type="EMBL" id="WSB95801.1"/>
    </source>
</evidence>
<evidence type="ECO:0000313" key="2">
    <source>
        <dbReference type="Proteomes" id="UP001348369"/>
    </source>
</evidence>
<organism evidence="1 2">
    <name type="scientific">Streptomyces scopuliridis</name>
    <dbReference type="NCBI Taxonomy" id="452529"/>
    <lineage>
        <taxon>Bacteria</taxon>
        <taxon>Bacillati</taxon>
        <taxon>Actinomycetota</taxon>
        <taxon>Actinomycetes</taxon>
        <taxon>Kitasatosporales</taxon>
        <taxon>Streptomycetaceae</taxon>
        <taxon>Streptomyces</taxon>
    </lineage>
</organism>
<proteinExistence type="predicted"/>
<accession>A0ACD4ZCS7</accession>
<dbReference type="Proteomes" id="UP001348369">
    <property type="component" value="Chromosome"/>
</dbReference>
<sequence>MFKQAFPLVPESTLAPAGVLLLQLFSGSDRTLGALNPDSSPGFWKLIAVALLSAHATPAPAIIKLPTATTANGIFFVKDTGTSHEK</sequence>